<keyword evidence="1" id="KW-0732">Signal</keyword>
<evidence type="ECO:0000256" key="1">
    <source>
        <dbReference type="SAM" id="SignalP"/>
    </source>
</evidence>
<evidence type="ECO:0000313" key="3">
    <source>
        <dbReference type="Proteomes" id="UP000290287"/>
    </source>
</evidence>
<sequence>MQKYIFSGKSHMSSLRITFISIPFLVAAPAMALSGSDARSVAMAGTGVASASYLTAPFYNPAQLTNHVGSDDFGSLLPSVTLGANDEEDLFGKIKAFQAADRAWREDQTNVVKGLNRRAKLLEVGTGHVDVSASLGFAVAVPNDFLPINAYSKTTAVSRIEASVAPEDFFGTQPLKSYVHAVSGATVEFGLAMAHAFTLPYRDYVFSVGLTPKVQQLAVHNAKETLDAFEDDKYQIPSDYQSASVFNADMGMSYKPSQFVTVGFVVQNVISHELKSHTSKGVQVTYLVEPDYNVGIAFDNHWLLLSADLDINETRQFKEFEPEGRELKLGAEVNAWDWAQFRGGYTMNVSGEEELSQYSAGIGFTPFGAVGVDLGVQYQSERDLAVSAQFLMTF</sequence>
<name>A0A4Q0YQY9_9GAMM</name>
<dbReference type="SUPFAM" id="SSF56935">
    <property type="entry name" value="Porins"/>
    <property type="match status" value="1"/>
</dbReference>
<accession>A0A4Q0YQY9</accession>
<dbReference type="AlphaFoldDB" id="A0A4Q0YQY9"/>
<evidence type="ECO:0000313" key="2">
    <source>
        <dbReference type="EMBL" id="RXJ73005.1"/>
    </source>
</evidence>
<dbReference type="InterPro" id="IPR032811">
    <property type="entry name" value="Put_conjugal_transfer"/>
</dbReference>
<gene>
    <name evidence="2" type="ORF">CS022_11925</name>
</gene>
<reference evidence="2 3" key="1">
    <citation type="submission" date="2017-10" db="EMBL/GenBank/DDBJ databases">
        <title>Nyctiphanis sp. nov., isolated from the stomach of the euphausiid Nyctiphanes simplex (Hansen, 1911) in the Gulf of California.</title>
        <authorList>
            <person name="Gomez-Gil B."/>
            <person name="Aguilar-Mendez M."/>
            <person name="Lopez-Cortes A."/>
            <person name="Gomez-Gutierrez J."/>
            <person name="Roque A."/>
            <person name="Lang E."/>
            <person name="Gonzalez-Castillo A."/>
        </authorList>
    </citation>
    <scope>NUCLEOTIDE SEQUENCE [LARGE SCALE GENOMIC DNA]</scope>
    <source>
        <strain evidence="2 3">CAIM 600</strain>
    </source>
</reference>
<keyword evidence="3" id="KW-1185">Reference proteome</keyword>
<proteinExistence type="predicted"/>
<feature type="signal peptide" evidence="1">
    <location>
        <begin position="1"/>
        <end position="32"/>
    </location>
</feature>
<dbReference type="EMBL" id="PEIB01000013">
    <property type="protein sequence ID" value="RXJ73005.1"/>
    <property type="molecule type" value="Genomic_DNA"/>
</dbReference>
<evidence type="ECO:0008006" key="4">
    <source>
        <dbReference type="Google" id="ProtNLM"/>
    </source>
</evidence>
<feature type="chain" id="PRO_5020587532" description="Conjugal transfer protein TraF" evidence="1">
    <location>
        <begin position="33"/>
        <end position="394"/>
    </location>
</feature>
<dbReference type="Proteomes" id="UP000290287">
    <property type="component" value="Unassembled WGS sequence"/>
</dbReference>
<dbReference type="Pfam" id="PF13729">
    <property type="entry name" value="TraF_2"/>
    <property type="match status" value="1"/>
</dbReference>
<comment type="caution">
    <text evidence="2">The sequence shown here is derived from an EMBL/GenBank/DDBJ whole genome shotgun (WGS) entry which is preliminary data.</text>
</comment>
<dbReference type="Gene3D" id="2.40.160.60">
    <property type="entry name" value="Outer membrane protein transport protein (OMPP1/FadL/TodX)"/>
    <property type="match status" value="1"/>
</dbReference>
<organism evidence="2 3">
    <name type="scientific">Veronia nyctiphanis</name>
    <dbReference type="NCBI Taxonomy" id="1278244"/>
    <lineage>
        <taxon>Bacteria</taxon>
        <taxon>Pseudomonadati</taxon>
        <taxon>Pseudomonadota</taxon>
        <taxon>Gammaproteobacteria</taxon>
        <taxon>Vibrionales</taxon>
        <taxon>Vibrionaceae</taxon>
        <taxon>Veronia</taxon>
    </lineage>
</organism>
<protein>
    <recommendedName>
        <fullName evidence="4">Conjugal transfer protein TraF</fullName>
    </recommendedName>
</protein>